<protein>
    <submittedName>
        <fullName evidence="1">Probable citrate synthase 2, mitochondrial</fullName>
    </submittedName>
</protein>
<gene>
    <name evidence="1" type="ORF">EVAR_41884_1</name>
</gene>
<dbReference type="Pfam" id="PF00285">
    <property type="entry name" value="Citrate_synt"/>
    <property type="match status" value="1"/>
</dbReference>
<dbReference type="GO" id="GO:0005975">
    <property type="term" value="P:carbohydrate metabolic process"/>
    <property type="evidence" value="ECO:0007669"/>
    <property type="project" value="TreeGrafter"/>
</dbReference>
<evidence type="ECO:0000313" key="1">
    <source>
        <dbReference type="EMBL" id="GBP76101.1"/>
    </source>
</evidence>
<dbReference type="STRING" id="151549.A0A4C1YI93"/>
<dbReference type="EMBL" id="BGZK01001276">
    <property type="protein sequence ID" value="GBP76101.1"/>
    <property type="molecule type" value="Genomic_DNA"/>
</dbReference>
<dbReference type="GO" id="GO:0006099">
    <property type="term" value="P:tricarboxylic acid cycle"/>
    <property type="evidence" value="ECO:0007669"/>
    <property type="project" value="TreeGrafter"/>
</dbReference>
<sequence>MNLPRITSMKLIELLNVCPARATLLRRLTTEQTNLKALLQEKIPKEQEKVREFRRKHGSTKVGEVTVNMLYGGMRGLKGLIWETSVLDPEEGIRFRGLSIPECRQRLPKAKRGEEPLPEGLFWLLVTGDVPTQTQVQTLSKEWAHRAELPVHVVTMLNNMPVTLHPHDAVLGGGDGAQQREQIR</sequence>
<dbReference type="GO" id="GO:0046912">
    <property type="term" value="F:acyltransferase activity, acyl groups converted into alkyl on transfer"/>
    <property type="evidence" value="ECO:0007669"/>
    <property type="project" value="InterPro"/>
</dbReference>
<proteinExistence type="predicted"/>
<dbReference type="InterPro" id="IPR036969">
    <property type="entry name" value="Citrate_synthase_sf"/>
</dbReference>
<dbReference type="Gene3D" id="1.10.580.10">
    <property type="entry name" value="Citrate Synthase, domain 1"/>
    <property type="match status" value="1"/>
</dbReference>
<keyword evidence="2" id="KW-1185">Reference proteome</keyword>
<dbReference type="SUPFAM" id="SSF48256">
    <property type="entry name" value="Citrate synthase"/>
    <property type="match status" value="1"/>
</dbReference>
<name>A0A4C1YI93_EUMVA</name>
<dbReference type="Proteomes" id="UP000299102">
    <property type="component" value="Unassembled WGS sequence"/>
</dbReference>
<dbReference type="InterPro" id="IPR016142">
    <property type="entry name" value="Citrate_synth-like_lrg_a-sub"/>
</dbReference>
<dbReference type="GO" id="GO:0005759">
    <property type="term" value="C:mitochondrial matrix"/>
    <property type="evidence" value="ECO:0007669"/>
    <property type="project" value="TreeGrafter"/>
</dbReference>
<dbReference type="InterPro" id="IPR002020">
    <property type="entry name" value="Citrate_synthase"/>
</dbReference>
<evidence type="ECO:0000313" key="2">
    <source>
        <dbReference type="Proteomes" id="UP000299102"/>
    </source>
</evidence>
<reference evidence="1 2" key="1">
    <citation type="journal article" date="2019" name="Commun. Biol.">
        <title>The bagworm genome reveals a unique fibroin gene that provides high tensile strength.</title>
        <authorList>
            <person name="Kono N."/>
            <person name="Nakamura H."/>
            <person name="Ohtoshi R."/>
            <person name="Tomita M."/>
            <person name="Numata K."/>
            <person name="Arakawa K."/>
        </authorList>
    </citation>
    <scope>NUCLEOTIDE SEQUENCE [LARGE SCALE GENOMIC DNA]</scope>
</reference>
<dbReference type="OrthoDB" id="8017587at2759"/>
<accession>A0A4C1YI93</accession>
<dbReference type="PANTHER" id="PTHR11739">
    <property type="entry name" value="CITRATE SYNTHASE"/>
    <property type="match status" value="1"/>
</dbReference>
<organism evidence="1 2">
    <name type="scientific">Eumeta variegata</name>
    <name type="common">Bagworm moth</name>
    <name type="synonym">Eumeta japonica</name>
    <dbReference type="NCBI Taxonomy" id="151549"/>
    <lineage>
        <taxon>Eukaryota</taxon>
        <taxon>Metazoa</taxon>
        <taxon>Ecdysozoa</taxon>
        <taxon>Arthropoda</taxon>
        <taxon>Hexapoda</taxon>
        <taxon>Insecta</taxon>
        <taxon>Pterygota</taxon>
        <taxon>Neoptera</taxon>
        <taxon>Endopterygota</taxon>
        <taxon>Lepidoptera</taxon>
        <taxon>Glossata</taxon>
        <taxon>Ditrysia</taxon>
        <taxon>Tineoidea</taxon>
        <taxon>Psychidae</taxon>
        <taxon>Oiketicinae</taxon>
        <taxon>Eumeta</taxon>
    </lineage>
</organism>
<dbReference type="PANTHER" id="PTHR11739:SF8">
    <property type="entry name" value="CITRATE SYNTHASE, MITOCHONDRIAL"/>
    <property type="match status" value="1"/>
</dbReference>
<comment type="caution">
    <text evidence="1">The sequence shown here is derived from an EMBL/GenBank/DDBJ whole genome shotgun (WGS) entry which is preliminary data.</text>
</comment>
<dbReference type="AlphaFoldDB" id="A0A4C1YI93"/>